<gene>
    <name evidence="5" type="ORF">N7532_008583</name>
</gene>
<evidence type="ECO:0000256" key="1">
    <source>
        <dbReference type="ARBA" id="ARBA00022729"/>
    </source>
</evidence>
<accession>A0A9W9EXN8</accession>
<dbReference type="PANTHER" id="PTHR35185:SF1">
    <property type="entry name" value="UPF0619 GPI-ANCHORED MEMBRANE PROTEIN C1322.10"/>
    <property type="match status" value="1"/>
</dbReference>
<feature type="domain" description="Yeast cell wall synthesis Kre9/Knh1-like N-terminal" evidence="4">
    <location>
        <begin position="24"/>
        <end position="123"/>
    </location>
</feature>
<keyword evidence="2" id="KW-1133">Transmembrane helix</keyword>
<keyword evidence="1 3" id="KW-0732">Signal</keyword>
<keyword evidence="2" id="KW-0472">Membrane</keyword>
<sequence>MRANIVSPLVLFAAAVAGLQITAPIVNQNVDNSKSVTVKWHAVESVLPFQGTDPETFSIYLVNQNVYPPTQELVASDVPKDKGSYTINAKSMDGVDTGHGYQVNFVSDTDNQAILAQSGQFKVADHSDFTSSSVFYFLVDCFLYHSDHYSHLHQCVYPNHFFIYCFTYYFYPYFIFYDDLYYQCVNLFLLLLLFVVNIYHSYTYHTHFFIVVTHDVYTFFPNFPEHYIHHNLHYDFNDPIFLYVAQFH</sequence>
<dbReference type="Pfam" id="PF10342">
    <property type="entry name" value="Kre9_KNH"/>
    <property type="match status" value="1"/>
</dbReference>
<keyword evidence="6" id="KW-1185">Reference proteome</keyword>
<dbReference type="InterPro" id="IPR018466">
    <property type="entry name" value="Kre9/Knh1-like_N"/>
</dbReference>
<feature type="signal peptide" evidence="3">
    <location>
        <begin position="1"/>
        <end position="18"/>
    </location>
</feature>
<dbReference type="AlphaFoldDB" id="A0A9W9EXN8"/>
<dbReference type="Proteomes" id="UP001149074">
    <property type="component" value="Unassembled WGS sequence"/>
</dbReference>
<dbReference type="InterPro" id="IPR052479">
    <property type="entry name" value="GPI-anchor_Adhesion_Reg"/>
</dbReference>
<dbReference type="GeneID" id="81360054"/>
<keyword evidence="2" id="KW-0812">Transmembrane</keyword>
<dbReference type="OrthoDB" id="5316007at2759"/>
<comment type="caution">
    <text evidence="5">The sequence shown here is derived from an EMBL/GenBank/DDBJ whole genome shotgun (WGS) entry which is preliminary data.</text>
</comment>
<reference evidence="5" key="2">
    <citation type="journal article" date="2023" name="IMA Fungus">
        <title>Comparative genomic study of the Penicillium genus elucidates a diverse pangenome and 15 lateral gene transfer events.</title>
        <authorList>
            <person name="Petersen C."/>
            <person name="Sorensen T."/>
            <person name="Nielsen M.R."/>
            <person name="Sondergaard T.E."/>
            <person name="Sorensen J.L."/>
            <person name="Fitzpatrick D.A."/>
            <person name="Frisvad J.C."/>
            <person name="Nielsen K.L."/>
        </authorList>
    </citation>
    <scope>NUCLEOTIDE SEQUENCE</scope>
    <source>
        <strain evidence="5">IBT 30761</strain>
    </source>
</reference>
<organism evidence="5 6">
    <name type="scientific">Penicillium argentinense</name>
    <dbReference type="NCBI Taxonomy" id="1131581"/>
    <lineage>
        <taxon>Eukaryota</taxon>
        <taxon>Fungi</taxon>
        <taxon>Dikarya</taxon>
        <taxon>Ascomycota</taxon>
        <taxon>Pezizomycotina</taxon>
        <taxon>Eurotiomycetes</taxon>
        <taxon>Eurotiomycetidae</taxon>
        <taxon>Eurotiales</taxon>
        <taxon>Aspergillaceae</taxon>
        <taxon>Penicillium</taxon>
    </lineage>
</organism>
<evidence type="ECO:0000313" key="5">
    <source>
        <dbReference type="EMBL" id="KAJ5089899.1"/>
    </source>
</evidence>
<dbReference type="RefSeq" id="XP_056471881.1">
    <property type="nucleotide sequence ID" value="XM_056621075.1"/>
</dbReference>
<evidence type="ECO:0000256" key="2">
    <source>
        <dbReference type="SAM" id="Phobius"/>
    </source>
</evidence>
<dbReference type="EMBL" id="JAPQKI010000009">
    <property type="protein sequence ID" value="KAJ5089899.1"/>
    <property type="molecule type" value="Genomic_DNA"/>
</dbReference>
<feature type="transmembrane region" description="Helical" evidence="2">
    <location>
        <begin position="180"/>
        <end position="199"/>
    </location>
</feature>
<feature type="chain" id="PRO_5040768165" description="Yeast cell wall synthesis Kre9/Knh1-like N-terminal domain-containing protein" evidence="3">
    <location>
        <begin position="19"/>
        <end position="248"/>
    </location>
</feature>
<evidence type="ECO:0000259" key="4">
    <source>
        <dbReference type="Pfam" id="PF10342"/>
    </source>
</evidence>
<reference evidence="5" key="1">
    <citation type="submission" date="2022-11" db="EMBL/GenBank/DDBJ databases">
        <authorList>
            <person name="Petersen C."/>
        </authorList>
    </citation>
    <scope>NUCLEOTIDE SEQUENCE</scope>
    <source>
        <strain evidence="5">IBT 30761</strain>
    </source>
</reference>
<evidence type="ECO:0000313" key="6">
    <source>
        <dbReference type="Proteomes" id="UP001149074"/>
    </source>
</evidence>
<protein>
    <recommendedName>
        <fullName evidence="4">Yeast cell wall synthesis Kre9/Knh1-like N-terminal domain-containing protein</fullName>
    </recommendedName>
</protein>
<name>A0A9W9EXN8_9EURO</name>
<evidence type="ECO:0000256" key="3">
    <source>
        <dbReference type="SAM" id="SignalP"/>
    </source>
</evidence>
<proteinExistence type="predicted"/>
<dbReference type="PANTHER" id="PTHR35185">
    <property type="entry name" value="SERINE/THREONINE-RICH PROTEIN ADG2-RELATED"/>
    <property type="match status" value="1"/>
</dbReference>